<dbReference type="KEGG" id="trg:TRUGW13939_01775"/>
<dbReference type="PANTHER" id="PTHR42760:SF115">
    <property type="entry name" value="3-OXOACYL-[ACYL-CARRIER-PROTEIN] REDUCTASE FABG"/>
    <property type="match status" value="1"/>
</dbReference>
<dbReference type="InterPro" id="IPR002347">
    <property type="entry name" value="SDR_fam"/>
</dbReference>
<comment type="similarity">
    <text evidence="1">Belongs to the short-chain dehydrogenases/reductases (SDR) family.</text>
</comment>
<keyword evidence="2" id="KW-0521">NADP</keyword>
<dbReference type="GeneID" id="55989285"/>
<dbReference type="Pfam" id="PF13561">
    <property type="entry name" value="adh_short_C2"/>
    <property type="match status" value="1"/>
</dbReference>
<proteinExistence type="inferred from homology"/>
<keyword evidence="3" id="KW-0560">Oxidoreductase</keyword>
<evidence type="ECO:0000256" key="1">
    <source>
        <dbReference type="ARBA" id="ARBA00006484"/>
    </source>
</evidence>
<evidence type="ECO:0000313" key="5">
    <source>
        <dbReference type="Proteomes" id="UP000509510"/>
    </source>
</evidence>
<dbReference type="PROSITE" id="PS00061">
    <property type="entry name" value="ADH_SHORT"/>
    <property type="match status" value="1"/>
</dbReference>
<reference evidence="5" key="1">
    <citation type="submission" date="2020-06" db="EMBL/GenBank/DDBJ databases">
        <title>A chromosome-scale genome assembly of Talaromyces rugulosus W13939.</title>
        <authorList>
            <person name="Wang B."/>
            <person name="Guo L."/>
            <person name="Ye K."/>
            <person name="Wang L."/>
        </authorList>
    </citation>
    <scope>NUCLEOTIDE SEQUENCE [LARGE SCALE GENOMIC DNA]</scope>
    <source>
        <strain evidence="5">W13939</strain>
    </source>
</reference>
<dbReference type="InterPro" id="IPR036291">
    <property type="entry name" value="NAD(P)-bd_dom_sf"/>
</dbReference>
<dbReference type="PRINTS" id="PR00080">
    <property type="entry name" value="SDRFAMILY"/>
</dbReference>
<dbReference type="Gene3D" id="3.40.50.720">
    <property type="entry name" value="NAD(P)-binding Rossmann-like Domain"/>
    <property type="match status" value="1"/>
</dbReference>
<dbReference type="GO" id="GO:0016616">
    <property type="term" value="F:oxidoreductase activity, acting on the CH-OH group of donors, NAD or NADP as acceptor"/>
    <property type="evidence" value="ECO:0007669"/>
    <property type="project" value="TreeGrafter"/>
</dbReference>
<evidence type="ECO:0000256" key="2">
    <source>
        <dbReference type="ARBA" id="ARBA00022857"/>
    </source>
</evidence>
<evidence type="ECO:0000256" key="3">
    <source>
        <dbReference type="ARBA" id="ARBA00023002"/>
    </source>
</evidence>
<organism evidence="4 5">
    <name type="scientific">Talaromyces rugulosus</name>
    <name type="common">Penicillium rugulosum</name>
    <dbReference type="NCBI Taxonomy" id="121627"/>
    <lineage>
        <taxon>Eukaryota</taxon>
        <taxon>Fungi</taxon>
        <taxon>Dikarya</taxon>
        <taxon>Ascomycota</taxon>
        <taxon>Pezizomycotina</taxon>
        <taxon>Eurotiomycetes</taxon>
        <taxon>Eurotiomycetidae</taxon>
        <taxon>Eurotiales</taxon>
        <taxon>Trichocomaceae</taxon>
        <taxon>Talaromyces</taxon>
        <taxon>Talaromyces sect. Islandici</taxon>
    </lineage>
</organism>
<name>A0A7H8QL92_TALRU</name>
<dbReference type="RefSeq" id="XP_035340866.1">
    <property type="nucleotide sequence ID" value="XM_035484973.1"/>
</dbReference>
<dbReference type="FunFam" id="3.40.50.720:FF:000084">
    <property type="entry name" value="Short-chain dehydrogenase reductase"/>
    <property type="match status" value="1"/>
</dbReference>
<evidence type="ECO:0000313" key="4">
    <source>
        <dbReference type="EMBL" id="QKX54687.1"/>
    </source>
</evidence>
<accession>A0A7H8QL92</accession>
<dbReference type="SUPFAM" id="SSF51735">
    <property type="entry name" value="NAD(P)-binding Rossmann-fold domains"/>
    <property type="match status" value="1"/>
</dbReference>
<sequence length="305" mass="32766">MATAVRHRLLPVAVNHSFALNSARFNSSLSKFDRTKTYPNEKANGYQPIPLPDLFSIQGKTAICTGITGGLGKSLGLTLAEAGANIVSIQLPGDPELGALEKEVRSFGQKFHHFDCNIGDSVALRKCFTEIWTAGVAPDILLNCAGTNRHGPLETLTDEDINVVIDVNLKGSFVAAQEMAKQLLRNQRPGKIINIGSMTAYQAVWNTSTYAATKAGVVQFTKAFSNELAGRNIQVNCICPGYFTTPMTATLAQHQEYNDFILDRTPAGRWGDPSELRGALLFLASPASNFVTGSSVVVDGGMLGM</sequence>
<dbReference type="AlphaFoldDB" id="A0A7H8QL92"/>
<gene>
    <name evidence="4" type="ORF">TRUGW13939_01775</name>
</gene>
<dbReference type="OrthoDB" id="4223069at2759"/>
<dbReference type="InterPro" id="IPR020904">
    <property type="entry name" value="Sc_DH/Rdtase_CS"/>
</dbReference>
<dbReference type="EMBL" id="CP055898">
    <property type="protein sequence ID" value="QKX54687.1"/>
    <property type="molecule type" value="Genomic_DNA"/>
</dbReference>
<keyword evidence="5" id="KW-1185">Reference proteome</keyword>
<dbReference type="PANTHER" id="PTHR42760">
    <property type="entry name" value="SHORT-CHAIN DEHYDROGENASES/REDUCTASES FAMILY MEMBER"/>
    <property type="match status" value="1"/>
</dbReference>
<dbReference type="PRINTS" id="PR00081">
    <property type="entry name" value="GDHRDH"/>
</dbReference>
<protein>
    <submittedName>
        <fullName evidence="4">Uncharacterized protein</fullName>
    </submittedName>
</protein>
<dbReference type="Proteomes" id="UP000509510">
    <property type="component" value="Chromosome I"/>
</dbReference>